<name>A0ABT9UWW3_9FIRM</name>
<evidence type="ECO:0000259" key="3">
    <source>
        <dbReference type="PROSITE" id="PS51096"/>
    </source>
</evidence>
<dbReference type="InterPro" id="IPR036634">
    <property type="entry name" value="PRD_sf"/>
</dbReference>
<sequence>MSNKDKIEKCLKELTLELLKDENFEGVQTLEIAEILKLRRNVVSHYLNLLVTENKVIKIKSRPVYFLHKEVMDEYEENKKKLEEEKKREGTIEKYIEDEYKDLINILLKYNEKQLSMKELRHRITIVMNTCLSHIVYNEKYSNDILENIYLNIVTNTLKIINENYGLRYYGSTSKVLSRILLFFSKCNGLHLEFKEELKNKLENIEIKDFSRQYIIAEKILRNVSNNLDFNSDFSIKLFIALYIFTLMDNKEIKINGIIIAHGYSTGSSIASAVNKYFGDFIFDAIDIPMNISLEETTKILKNYMQKSNNAKDTVILVDMKSLLLIDEELKGLIKGNILVVNNITTEFVINISKKVVKGENFNHIKDFIKENSEIEYNFIKFKKKKRAILTTCISGLGTSVKIKELLAKGLGDVDINIIPYEYGNLANRGADDEIFKEYDIKLIISTTDLKIEGISCILLEDLVSSNNEDALDKVLFEFLEKEKIGEIRKELTKIFSLQNIMNQLSILNPNKIINDVEQIILKMENSFNLDFSAYLRMLLYIHISVMIERLILNHGLNLESDKEEEYINNNKEVIEIIENSFRKTEEEYNFKLTIKEIEIVQEIIENSIGKLIKVKN</sequence>
<feature type="domain" description="PRD" evidence="4">
    <location>
        <begin position="508"/>
        <end position="615"/>
    </location>
</feature>
<dbReference type="Pfam" id="PF00874">
    <property type="entry name" value="PRD"/>
    <property type="match status" value="1"/>
</dbReference>
<keyword evidence="6" id="KW-1185">Reference proteome</keyword>
<reference evidence="5 6" key="1">
    <citation type="submission" date="2023-07" db="EMBL/GenBank/DDBJ databases">
        <title>Genomic Encyclopedia of Type Strains, Phase IV (KMG-IV): sequencing the most valuable type-strain genomes for metagenomic binning, comparative biology and taxonomic classification.</title>
        <authorList>
            <person name="Goeker M."/>
        </authorList>
    </citation>
    <scope>NUCLEOTIDE SEQUENCE [LARGE SCALE GENOMIC DNA]</scope>
    <source>
        <strain evidence="5 6">DSM 20694</strain>
    </source>
</reference>
<dbReference type="RefSeq" id="WP_307487624.1">
    <property type="nucleotide sequence ID" value="NZ_JAUSUF010000013.1"/>
</dbReference>
<dbReference type="SUPFAM" id="SSF53062">
    <property type="entry name" value="PTS system fructose IIA component-like"/>
    <property type="match status" value="1"/>
</dbReference>
<accession>A0ABT9UWW3</accession>
<comment type="caution">
    <text evidence="5">The sequence shown here is derived from an EMBL/GenBank/DDBJ whole genome shotgun (WGS) entry which is preliminary data.</text>
</comment>
<dbReference type="SUPFAM" id="SSF63520">
    <property type="entry name" value="PTS-regulatory domain, PRD"/>
    <property type="match status" value="1"/>
</dbReference>
<dbReference type="SUPFAM" id="SSF46785">
    <property type="entry name" value="Winged helix' DNA-binding domain"/>
    <property type="match status" value="1"/>
</dbReference>
<protein>
    <submittedName>
        <fullName evidence="5">Sigma-54 dependent transcriptional regulator of gfr operon</fullName>
    </submittedName>
</protein>
<dbReference type="InterPro" id="IPR004701">
    <property type="entry name" value="PTS_EIIA_man-typ"/>
</dbReference>
<feature type="coiled-coil region" evidence="2">
    <location>
        <begin position="65"/>
        <end position="92"/>
    </location>
</feature>
<proteinExistence type="predicted"/>
<feature type="domain" description="PTS EIIA type-4" evidence="3">
    <location>
        <begin position="254"/>
        <end position="377"/>
    </location>
</feature>
<evidence type="ECO:0000259" key="4">
    <source>
        <dbReference type="PROSITE" id="PS51372"/>
    </source>
</evidence>
<dbReference type="PROSITE" id="PS51096">
    <property type="entry name" value="PTS_EIIA_TYPE_4"/>
    <property type="match status" value="1"/>
</dbReference>
<evidence type="ECO:0000313" key="6">
    <source>
        <dbReference type="Proteomes" id="UP001228504"/>
    </source>
</evidence>
<evidence type="ECO:0000256" key="2">
    <source>
        <dbReference type="SAM" id="Coils"/>
    </source>
</evidence>
<evidence type="ECO:0000256" key="1">
    <source>
        <dbReference type="ARBA" id="ARBA00022679"/>
    </source>
</evidence>
<dbReference type="PROSITE" id="PS51372">
    <property type="entry name" value="PRD_2"/>
    <property type="match status" value="1"/>
</dbReference>
<dbReference type="InterPro" id="IPR036390">
    <property type="entry name" value="WH_DNA-bd_sf"/>
</dbReference>
<keyword evidence="1" id="KW-0808">Transferase</keyword>
<dbReference type="EMBL" id="JAUSUF010000013">
    <property type="protein sequence ID" value="MDQ0150817.1"/>
    <property type="molecule type" value="Genomic_DNA"/>
</dbReference>
<dbReference type="InterPro" id="IPR036662">
    <property type="entry name" value="PTS_EIIA_man-typ_sf"/>
</dbReference>
<dbReference type="InterPro" id="IPR011608">
    <property type="entry name" value="PRD"/>
</dbReference>
<gene>
    <name evidence="5" type="ORF">J2S18_002791</name>
</gene>
<dbReference type="Proteomes" id="UP001228504">
    <property type="component" value="Unassembled WGS sequence"/>
</dbReference>
<keyword evidence="2" id="KW-0175">Coiled coil</keyword>
<organism evidence="5 6">
    <name type="scientific">Eubacterium multiforme</name>
    <dbReference type="NCBI Taxonomy" id="83339"/>
    <lineage>
        <taxon>Bacteria</taxon>
        <taxon>Bacillati</taxon>
        <taxon>Bacillota</taxon>
        <taxon>Clostridia</taxon>
        <taxon>Eubacteriales</taxon>
        <taxon>Eubacteriaceae</taxon>
        <taxon>Eubacterium</taxon>
    </lineage>
</organism>
<dbReference type="Gene3D" id="1.10.1790.10">
    <property type="entry name" value="PRD domain"/>
    <property type="match status" value="1"/>
</dbReference>
<dbReference type="Gene3D" id="3.40.50.510">
    <property type="entry name" value="Phosphotransferase system, mannose-type IIA component"/>
    <property type="match status" value="1"/>
</dbReference>
<evidence type="ECO:0000313" key="5">
    <source>
        <dbReference type="EMBL" id="MDQ0150817.1"/>
    </source>
</evidence>